<evidence type="ECO:0000256" key="1">
    <source>
        <dbReference type="ARBA" id="ARBA00004496"/>
    </source>
</evidence>
<comment type="subcellular location">
    <subcellularLocation>
        <location evidence="1">Cytoplasm</location>
    </subcellularLocation>
</comment>
<evidence type="ECO:0000256" key="4">
    <source>
        <dbReference type="ARBA" id="ARBA00023212"/>
    </source>
</evidence>
<dbReference type="EMBL" id="CAXKWB010029272">
    <property type="protein sequence ID" value="CAL4135334.1"/>
    <property type="molecule type" value="Genomic_DNA"/>
</dbReference>
<dbReference type="SUPFAM" id="SSF53067">
    <property type="entry name" value="Actin-like ATPase domain"/>
    <property type="match status" value="2"/>
</dbReference>
<dbReference type="SMART" id="SM00268">
    <property type="entry name" value="ACTIN"/>
    <property type="match status" value="1"/>
</dbReference>
<comment type="similarity">
    <text evidence="2 5">Belongs to the actin family.</text>
</comment>
<evidence type="ECO:0000256" key="5">
    <source>
        <dbReference type="RuleBase" id="RU000487"/>
    </source>
</evidence>
<evidence type="ECO:0000313" key="7">
    <source>
        <dbReference type="Proteomes" id="UP001497623"/>
    </source>
</evidence>
<keyword evidence="4" id="KW-0206">Cytoskeleton</keyword>
<accession>A0AAV2RSJ8</accession>
<evidence type="ECO:0000256" key="3">
    <source>
        <dbReference type="ARBA" id="ARBA00022490"/>
    </source>
</evidence>
<dbReference type="FunFam" id="3.30.420.40:FF:000058">
    <property type="entry name" value="Putative actin-related protein 5"/>
    <property type="match status" value="1"/>
</dbReference>
<name>A0AAV2RSJ8_MEGNR</name>
<dbReference type="PANTHER" id="PTHR11937">
    <property type="entry name" value="ACTIN"/>
    <property type="match status" value="1"/>
</dbReference>
<keyword evidence="7" id="KW-1185">Reference proteome</keyword>
<organism evidence="6 7">
    <name type="scientific">Meganyctiphanes norvegica</name>
    <name type="common">Northern krill</name>
    <name type="synonym">Thysanopoda norvegica</name>
    <dbReference type="NCBI Taxonomy" id="48144"/>
    <lineage>
        <taxon>Eukaryota</taxon>
        <taxon>Metazoa</taxon>
        <taxon>Ecdysozoa</taxon>
        <taxon>Arthropoda</taxon>
        <taxon>Crustacea</taxon>
        <taxon>Multicrustacea</taxon>
        <taxon>Malacostraca</taxon>
        <taxon>Eumalacostraca</taxon>
        <taxon>Eucarida</taxon>
        <taxon>Euphausiacea</taxon>
        <taxon>Euphausiidae</taxon>
        <taxon>Meganyctiphanes</taxon>
    </lineage>
</organism>
<evidence type="ECO:0000256" key="2">
    <source>
        <dbReference type="ARBA" id="ARBA00006752"/>
    </source>
</evidence>
<dbReference type="PROSITE" id="PS00432">
    <property type="entry name" value="ACTINS_2"/>
    <property type="match status" value="1"/>
</dbReference>
<dbReference type="Gene3D" id="3.30.420.40">
    <property type="match status" value="2"/>
</dbReference>
<reference evidence="6 7" key="1">
    <citation type="submission" date="2024-05" db="EMBL/GenBank/DDBJ databases">
        <authorList>
            <person name="Wallberg A."/>
        </authorList>
    </citation>
    <scope>NUCLEOTIDE SEQUENCE [LARGE SCALE GENOMIC DNA]</scope>
</reference>
<evidence type="ECO:0008006" key="8">
    <source>
        <dbReference type="Google" id="ProtNLM"/>
    </source>
</evidence>
<dbReference type="GO" id="GO:0005737">
    <property type="term" value="C:cytoplasm"/>
    <property type="evidence" value="ECO:0007669"/>
    <property type="project" value="UniProtKB-SubCell"/>
</dbReference>
<dbReference type="AlphaFoldDB" id="A0AAV2RSJ8"/>
<dbReference type="PRINTS" id="PR00190">
    <property type="entry name" value="ACTIN"/>
</dbReference>
<dbReference type="InterPro" id="IPR004001">
    <property type="entry name" value="Actin_CS"/>
</dbReference>
<dbReference type="Gene3D" id="3.90.640.10">
    <property type="entry name" value="Actin, Chain A, domain 4"/>
    <property type="match status" value="1"/>
</dbReference>
<dbReference type="FunFam" id="3.30.420.40:FF:000050">
    <property type="entry name" value="Actin, alpha skeletal muscle"/>
    <property type="match status" value="1"/>
</dbReference>
<gene>
    <name evidence="6" type="ORF">MNOR_LOCUS27584</name>
</gene>
<comment type="caution">
    <text evidence="6">The sequence shown here is derived from an EMBL/GenBank/DDBJ whole genome shotgun (WGS) entry which is preliminary data.</text>
</comment>
<dbReference type="InterPro" id="IPR043129">
    <property type="entry name" value="ATPase_NBD"/>
</dbReference>
<sequence length="391" mass="44002">MVIEGGLSQLSSPVVLDAGSDAVRCGFAHDQGPRYVFPSVVGWTPKSQIQEDKEKFCYVGSESQNKAKMLNLTYPIQNGQISNFENIEKLFDHMYEELTISSKYQPVLMTQHILNSIKNKENTAQMMFENFEVPGLYLEFQNPLALYSSGHKTGVSIDAGHSGVTVVPVNDGVCVKEASKHTPVGGRVLTDYLADMYSRRGYDITLETVRQIKESLCYVSNDFSEEMQTGGCEFIFDKTYQLPDGQEVNIESERFYCPEGLFSPELLGVNKDGIHKIAHDSILQCHEILQKELFANILMTGGTSICKGFKERLFSELKKLAPKSHPMSKINPDFRNRTATNITDTKTKEGYAMNAVWIGGSILVSLNDFQHMWITKQEYEEKGSYIISKRC</sequence>
<evidence type="ECO:0000313" key="6">
    <source>
        <dbReference type="EMBL" id="CAL4135334.1"/>
    </source>
</evidence>
<dbReference type="InterPro" id="IPR004000">
    <property type="entry name" value="Actin"/>
</dbReference>
<dbReference type="Proteomes" id="UP001497623">
    <property type="component" value="Unassembled WGS sequence"/>
</dbReference>
<dbReference type="Pfam" id="PF00022">
    <property type="entry name" value="Actin"/>
    <property type="match status" value="2"/>
</dbReference>
<protein>
    <recommendedName>
        <fullName evidence="8">Actin</fullName>
    </recommendedName>
</protein>
<keyword evidence="3" id="KW-0963">Cytoplasm</keyword>
<proteinExistence type="inferred from homology"/>